<dbReference type="InterPro" id="IPR000595">
    <property type="entry name" value="cNMP-bd_dom"/>
</dbReference>
<dbReference type="EMBL" id="BMAO01011092">
    <property type="protein sequence ID" value="GFQ71284.1"/>
    <property type="molecule type" value="Genomic_DNA"/>
</dbReference>
<dbReference type="Pfam" id="PF00027">
    <property type="entry name" value="cNMP_binding"/>
    <property type="match status" value="1"/>
</dbReference>
<dbReference type="InterPro" id="IPR014710">
    <property type="entry name" value="RmlC-like_jellyroll"/>
</dbReference>
<accession>A0A8X6KEJ9</accession>
<evidence type="ECO:0000313" key="2">
    <source>
        <dbReference type="EMBL" id="GFQ71284.1"/>
    </source>
</evidence>
<dbReference type="OrthoDB" id="166212at2759"/>
<evidence type="ECO:0000313" key="3">
    <source>
        <dbReference type="Proteomes" id="UP000887116"/>
    </source>
</evidence>
<feature type="domain" description="Cyclic nucleotide-binding" evidence="1">
    <location>
        <begin position="78"/>
        <end position="183"/>
    </location>
</feature>
<gene>
    <name evidence="2" type="primary">AVEN_211613_1</name>
    <name evidence="2" type="ORF">TNCT_602411</name>
</gene>
<dbReference type="PROSITE" id="PS50042">
    <property type="entry name" value="CNMP_BINDING_3"/>
    <property type="match status" value="1"/>
</dbReference>
<dbReference type="CDD" id="cd00038">
    <property type="entry name" value="CAP_ED"/>
    <property type="match status" value="1"/>
</dbReference>
<dbReference type="SMART" id="SM00100">
    <property type="entry name" value="cNMP"/>
    <property type="match status" value="1"/>
</dbReference>
<name>A0A8X6KEJ9_TRICU</name>
<dbReference type="InterPro" id="IPR018490">
    <property type="entry name" value="cNMP-bd_dom_sf"/>
</dbReference>
<dbReference type="SUPFAM" id="SSF51206">
    <property type="entry name" value="cAMP-binding domain-like"/>
    <property type="match status" value="1"/>
</dbReference>
<sequence>MNEKLNKTEDELKLNETSSKAMPSESVLKINRELFSDVSLQLRGMLMPESKHLLTLPPAERDNDSILKLITQLEYMEFFQTLSKDSKLQLAERMHFVVCQANEFLFRQGKIPQAMYLIVSGVISLRYRIDSTSESGNMGRWPEKILGQGEHFGEIDLLRKRPSSVDAYAVGYSELLMIKAEDFVLVRKSFEDNNQRLKLYLRRTEPFVKFNWSEEELNVLEVFAELRSYLEEIEIYNGNSKDKSKWSYFVASGECKLAREVAYFVPETGPRQLKSAKDGGISGQKVFKKVVQFETVKQGFYFGVGEDFGANRVLATPASECLLIPRLVLVFKNRELLTKMAIDLVNSLPSDQVVLDHFLDYQRASKEVENLIKDILESKPSRLIGFKNVEKKPDFVKYV</sequence>
<proteinExistence type="predicted"/>
<keyword evidence="3" id="KW-1185">Reference proteome</keyword>
<dbReference type="AlphaFoldDB" id="A0A8X6KEJ9"/>
<protein>
    <submittedName>
        <fullName evidence="2">Cyclic nucleotide-binding domain-containing protein</fullName>
    </submittedName>
</protein>
<dbReference type="PANTHER" id="PTHR23011:SF28">
    <property type="entry name" value="CYCLIC NUCLEOTIDE-BINDING DOMAIN CONTAINING PROTEIN"/>
    <property type="match status" value="1"/>
</dbReference>
<evidence type="ECO:0000259" key="1">
    <source>
        <dbReference type="PROSITE" id="PS50042"/>
    </source>
</evidence>
<dbReference type="Proteomes" id="UP000887116">
    <property type="component" value="Unassembled WGS sequence"/>
</dbReference>
<reference evidence="2" key="1">
    <citation type="submission" date="2020-07" db="EMBL/GenBank/DDBJ databases">
        <title>Multicomponent nature underlies the extraordinary mechanical properties of spider dragline silk.</title>
        <authorList>
            <person name="Kono N."/>
            <person name="Nakamura H."/>
            <person name="Mori M."/>
            <person name="Yoshida Y."/>
            <person name="Ohtoshi R."/>
            <person name="Malay A.D."/>
            <person name="Moran D.A.P."/>
            <person name="Tomita M."/>
            <person name="Numata K."/>
            <person name="Arakawa K."/>
        </authorList>
    </citation>
    <scope>NUCLEOTIDE SEQUENCE</scope>
</reference>
<organism evidence="2 3">
    <name type="scientific">Trichonephila clavata</name>
    <name type="common">Joro spider</name>
    <name type="synonym">Nephila clavata</name>
    <dbReference type="NCBI Taxonomy" id="2740835"/>
    <lineage>
        <taxon>Eukaryota</taxon>
        <taxon>Metazoa</taxon>
        <taxon>Ecdysozoa</taxon>
        <taxon>Arthropoda</taxon>
        <taxon>Chelicerata</taxon>
        <taxon>Arachnida</taxon>
        <taxon>Araneae</taxon>
        <taxon>Araneomorphae</taxon>
        <taxon>Entelegynae</taxon>
        <taxon>Araneoidea</taxon>
        <taxon>Nephilidae</taxon>
        <taxon>Trichonephila</taxon>
    </lineage>
</organism>
<comment type="caution">
    <text evidence="2">The sequence shown here is derived from an EMBL/GenBank/DDBJ whole genome shotgun (WGS) entry which is preliminary data.</text>
</comment>
<dbReference type="Gene3D" id="2.60.120.10">
    <property type="entry name" value="Jelly Rolls"/>
    <property type="match status" value="1"/>
</dbReference>
<dbReference type="PANTHER" id="PTHR23011">
    <property type="entry name" value="CYCLIC NUCLEOTIDE-BINDING DOMAIN CONTAINING PROTEIN"/>
    <property type="match status" value="1"/>
</dbReference>